<feature type="transmembrane region" description="Helical" evidence="11">
    <location>
        <begin position="609"/>
        <end position="629"/>
    </location>
</feature>
<dbReference type="PANTHER" id="PTHR45828:SF3">
    <property type="entry name" value="FERRIC-CHELATE REDUCTASE 1"/>
    <property type="match status" value="1"/>
</dbReference>
<dbReference type="Gene3D" id="2.60.40.4060">
    <property type="entry name" value="Reeler domain"/>
    <property type="match status" value="1"/>
</dbReference>
<evidence type="ECO:0000256" key="9">
    <source>
        <dbReference type="ARBA" id="ARBA00023136"/>
    </source>
</evidence>
<dbReference type="Xenbase" id="XB-GENE-989223">
    <property type="gene designation" value="frrs1.L"/>
</dbReference>
<dbReference type="InterPro" id="IPR005018">
    <property type="entry name" value="DOMON_domain"/>
</dbReference>
<dbReference type="Bgee" id="432203">
    <property type="expression patterns" value="Expressed in intestine and 16 other cell types or tissues"/>
</dbReference>
<keyword evidence="16" id="KW-1185">Reference proteome</keyword>
<evidence type="ECO:0000313" key="17">
    <source>
        <dbReference type="RefSeq" id="XP_018112146.1"/>
    </source>
</evidence>
<comment type="cofactor">
    <cofactor evidence="1">
        <name>heme b</name>
        <dbReference type="ChEBI" id="CHEBI:60344"/>
    </cofactor>
</comment>
<dbReference type="PaxDb" id="8355-A0A1L8GMP7"/>
<dbReference type="FunFam" id="2.60.40.4060:FF:000003">
    <property type="entry name" value="Ferric chelate reductase 1"/>
    <property type="match status" value="1"/>
</dbReference>
<dbReference type="SMART" id="SM00665">
    <property type="entry name" value="B561"/>
    <property type="match status" value="1"/>
</dbReference>
<feature type="transmembrane region" description="Helical" evidence="11">
    <location>
        <begin position="519"/>
        <end position="538"/>
    </location>
</feature>
<feature type="transmembrane region" description="Helical" evidence="11">
    <location>
        <begin position="477"/>
        <end position="499"/>
    </location>
</feature>
<feature type="transmembrane region" description="Helical" evidence="11">
    <location>
        <begin position="374"/>
        <end position="394"/>
    </location>
</feature>
<evidence type="ECO:0000256" key="7">
    <source>
        <dbReference type="ARBA" id="ARBA00022989"/>
    </source>
</evidence>
<evidence type="ECO:0000313" key="16">
    <source>
        <dbReference type="Proteomes" id="UP000186698"/>
    </source>
</evidence>
<evidence type="ECO:0000259" key="13">
    <source>
        <dbReference type="PROSITE" id="PS50836"/>
    </source>
</evidence>
<keyword evidence="8" id="KW-0408">Iron</keyword>
<sequence>MNPLGLFLIYLYTCALTPVSGYPNGKVTSACRSMRPDHGHAPQSEPIHSINVEKTIFKPGDRIKVTLSGSRFDGFLVQARDAENLEGSAVGSFSLTDERISQLLTCDGIQNSAVSHTSKERKLQVELFWIAPANSPKHIQFLATVVEKYKIYWVKIPGPIISQPNAPSIAPKIPSSTIPVVPPPSLSLHKRFNSAGCGSSKFCIRNPVSCDPEHNPECFFLSFRKDGQSVLVEMSGPGQGYISFALSHDQWMGDDDAYLCVKEDDGVQINPAYIRGRSHPEVSSMDVLRDVAWRLEDGVIQCSFRRNLQIPIPKERFDLGRSYFIFLADGDAKDGLLYRHHRQPLMTNRKYCITDFPEDVGGSRSPLIIKLHGAMMFIAWMTTVSIGVIIARFFKPVWPTSSLFGEKIWFQIHRCLMITTVFLTVVAFVLPFIYRGYFSKRAGYHPHLGVTVMILTVLQPVLAVFRPPPQTHRRGIFNWTHWATGTAARIIAVAAMFLGMDLQALDLPDPWDTYTMIGFVLWHVFVDLLLEAHGFCLLKKEYISRLLCHQYGLFIGGSKWSDPQSIMVVLVPSVLEGQARYSAKTMEEDQIGILNSSPDEAEGHTFKKIVMTVYICGNLAFLITFLAAINQL</sequence>
<evidence type="ECO:0000256" key="4">
    <source>
        <dbReference type="ARBA" id="ARBA00022448"/>
    </source>
</evidence>
<name>A0A1L8GMP7_XENLA</name>
<comment type="subcellular location">
    <subcellularLocation>
        <location evidence="2">Membrane</location>
        <topology evidence="2">Multi-pass membrane protein</topology>
    </subcellularLocation>
</comment>
<dbReference type="CDD" id="cd09628">
    <property type="entry name" value="DOMON_SDR_2_like"/>
    <property type="match status" value="1"/>
</dbReference>
<evidence type="ECO:0000256" key="3">
    <source>
        <dbReference type="ARBA" id="ARBA00009195"/>
    </source>
</evidence>
<keyword evidence="9 11" id="KW-0472">Membrane</keyword>
<evidence type="ECO:0000256" key="1">
    <source>
        <dbReference type="ARBA" id="ARBA00001970"/>
    </source>
</evidence>
<feature type="domain" description="Reelin" evidence="15">
    <location>
        <begin position="12"/>
        <end position="179"/>
    </location>
</feature>
<dbReference type="PROSITE" id="PS50939">
    <property type="entry name" value="CYTOCHROME_B561"/>
    <property type="match status" value="1"/>
</dbReference>
<evidence type="ECO:0000259" key="15">
    <source>
        <dbReference type="PROSITE" id="PS51019"/>
    </source>
</evidence>
<dbReference type="Proteomes" id="UP000186698">
    <property type="component" value="Chromosome 4L"/>
</dbReference>
<dbReference type="Pfam" id="PF03351">
    <property type="entry name" value="DOMON"/>
    <property type="match status" value="1"/>
</dbReference>
<dbReference type="PROSITE" id="PS51019">
    <property type="entry name" value="REELIN"/>
    <property type="match status" value="1"/>
</dbReference>
<keyword evidence="7 11" id="KW-1133">Transmembrane helix</keyword>
<evidence type="ECO:0000313" key="19">
    <source>
        <dbReference type="Xenbase" id="XB-GENE-989223"/>
    </source>
</evidence>
<feature type="signal peptide" evidence="12">
    <location>
        <begin position="1"/>
        <end position="21"/>
    </location>
</feature>
<evidence type="ECO:0000256" key="11">
    <source>
        <dbReference type="SAM" id="Phobius"/>
    </source>
</evidence>
<feature type="domain" description="Cytochrome b561" evidence="14">
    <location>
        <begin position="334"/>
        <end position="533"/>
    </location>
</feature>
<accession>A0A1L8GMP7</accession>
<evidence type="ECO:0000313" key="18">
    <source>
        <dbReference type="RefSeq" id="XP_018112147.1"/>
    </source>
</evidence>
<dbReference type="PROSITE" id="PS50836">
    <property type="entry name" value="DOMON"/>
    <property type="match status" value="1"/>
</dbReference>
<dbReference type="InterPro" id="IPR002861">
    <property type="entry name" value="Reeler_dom"/>
</dbReference>
<keyword evidence="5 11" id="KW-0812">Transmembrane</keyword>
<dbReference type="CDD" id="cd08544">
    <property type="entry name" value="Reeler"/>
    <property type="match status" value="1"/>
</dbReference>
<evidence type="ECO:0000256" key="12">
    <source>
        <dbReference type="SAM" id="SignalP"/>
    </source>
</evidence>
<dbReference type="InterPro" id="IPR051237">
    <property type="entry name" value="Ferric-chelate_Red/DefProt"/>
</dbReference>
<keyword evidence="6" id="KW-0249">Electron transport</keyword>
<dbReference type="RefSeq" id="XP_018112147.1">
    <property type="nucleotide sequence ID" value="XM_018256658.2"/>
</dbReference>
<feature type="domain" description="DOMON" evidence="13">
    <location>
        <begin position="217"/>
        <end position="330"/>
    </location>
</feature>
<comment type="similarity">
    <text evidence="3">Belongs to the FRRS1 family.</text>
</comment>
<keyword evidence="4" id="KW-0813">Transport</keyword>
<evidence type="ECO:0000256" key="5">
    <source>
        <dbReference type="ARBA" id="ARBA00022692"/>
    </source>
</evidence>
<feature type="chain" id="PRO_5044562400" evidence="12">
    <location>
        <begin position="22"/>
        <end position="632"/>
    </location>
</feature>
<dbReference type="InterPro" id="IPR006593">
    <property type="entry name" value="Cyt_b561/ferric_Rdtase_TM"/>
</dbReference>
<reference evidence="17 18" key="1">
    <citation type="submission" date="2022-04" db="UniProtKB">
        <authorList>
            <consortium name="RefSeq"/>
        </authorList>
    </citation>
    <scope>IDENTIFICATION</scope>
    <source>
        <strain evidence="17 18">J_2021</strain>
        <tissue evidence="17 18">Erythrocytes</tissue>
    </source>
</reference>
<gene>
    <name evidence="17 18 19" type="primary">frrs1.L</name>
    <name evidence="17 18" type="synonym">fcr1</name>
    <name evidence="17 18" type="synonym">frrs1</name>
</gene>
<evidence type="ECO:0000256" key="2">
    <source>
        <dbReference type="ARBA" id="ARBA00004141"/>
    </source>
</evidence>
<organism evidence="17">
    <name type="scientific">Xenopus laevis</name>
    <name type="common">African clawed frog</name>
    <dbReference type="NCBI Taxonomy" id="8355"/>
    <lineage>
        <taxon>Eukaryota</taxon>
        <taxon>Metazoa</taxon>
        <taxon>Chordata</taxon>
        <taxon>Craniata</taxon>
        <taxon>Vertebrata</taxon>
        <taxon>Euteleostomi</taxon>
        <taxon>Amphibia</taxon>
        <taxon>Batrachia</taxon>
        <taxon>Anura</taxon>
        <taxon>Pipoidea</taxon>
        <taxon>Pipidae</taxon>
        <taxon>Xenopodinae</taxon>
        <taxon>Xenopus</taxon>
        <taxon>Xenopus</taxon>
    </lineage>
</organism>
<dbReference type="CDD" id="cd08760">
    <property type="entry name" value="Cyt_b561_FRRS1_like"/>
    <property type="match status" value="1"/>
</dbReference>
<dbReference type="CTD" id="432203"/>
<dbReference type="OrthoDB" id="6372137at2759"/>
<dbReference type="GO" id="GO:0016020">
    <property type="term" value="C:membrane"/>
    <property type="evidence" value="ECO:0000318"/>
    <property type="project" value="GO_Central"/>
</dbReference>
<feature type="transmembrane region" description="Helical" evidence="11">
    <location>
        <begin position="446"/>
        <end position="465"/>
    </location>
</feature>
<dbReference type="STRING" id="8355.A0A1L8GMP7"/>
<evidence type="ECO:0000256" key="8">
    <source>
        <dbReference type="ARBA" id="ARBA00023004"/>
    </source>
</evidence>
<dbReference type="RefSeq" id="XP_018112146.1">
    <property type="nucleotide sequence ID" value="XM_018256657.2"/>
</dbReference>
<dbReference type="SMART" id="SM00664">
    <property type="entry name" value="DoH"/>
    <property type="match status" value="1"/>
</dbReference>
<evidence type="ECO:0000256" key="6">
    <source>
        <dbReference type="ARBA" id="ARBA00022982"/>
    </source>
</evidence>
<feature type="transmembrane region" description="Helical" evidence="11">
    <location>
        <begin position="415"/>
        <end position="434"/>
    </location>
</feature>
<proteinExistence type="inferred from homology"/>
<dbReference type="GO" id="GO:0016722">
    <property type="term" value="F:oxidoreductase activity, acting on metal ions"/>
    <property type="evidence" value="ECO:0000318"/>
    <property type="project" value="GO_Central"/>
</dbReference>
<dbReference type="Gene3D" id="1.20.120.1770">
    <property type="match status" value="1"/>
</dbReference>
<keyword evidence="12" id="KW-0732">Signal</keyword>
<dbReference type="PANTHER" id="PTHR45828">
    <property type="entry name" value="CYTOCHROME B561/FERRIC REDUCTASE TRANSMEMBRANE"/>
    <property type="match status" value="1"/>
</dbReference>
<protein>
    <submittedName>
        <fullName evidence="17 18">Ferric-chelate reductase 1 isoform X1</fullName>
    </submittedName>
</protein>
<evidence type="ECO:0000256" key="10">
    <source>
        <dbReference type="ARBA" id="ARBA00023180"/>
    </source>
</evidence>
<dbReference type="AGR" id="Xenbase:XB-GENE-989223"/>
<evidence type="ECO:0000259" key="14">
    <source>
        <dbReference type="PROSITE" id="PS50939"/>
    </source>
</evidence>
<dbReference type="AlphaFoldDB" id="A0A1L8GMP7"/>
<dbReference type="GeneID" id="432203"/>
<dbReference type="Pfam" id="PF02014">
    <property type="entry name" value="Reeler"/>
    <property type="match status" value="1"/>
</dbReference>
<dbReference type="InterPro" id="IPR042307">
    <property type="entry name" value="Reeler_sf"/>
</dbReference>
<keyword evidence="10" id="KW-0325">Glycoprotein</keyword>
<dbReference type="GO" id="GO:0006879">
    <property type="term" value="P:intracellular iron ion homeostasis"/>
    <property type="evidence" value="ECO:0000318"/>
    <property type="project" value="GO_Central"/>
</dbReference>